<protein>
    <submittedName>
        <fullName evidence="6">Aminotransferase</fullName>
    </submittedName>
</protein>
<dbReference type="InterPro" id="IPR001544">
    <property type="entry name" value="Aminotrans_IV"/>
</dbReference>
<sequence>MRDESKEWDAYDSKKNPAAGHAECTFSSITGRWSEPRFTESPFLKLHGLAPGLNYGQQVFEGLKACRHPDGGIIVFRPEAHAARMQKSASYMSMPEIPTELFLQCVNLAVTGNAEYVCPHDFNGSLYVRPILFASSVQLAVVPPDEFTFCVYVQHHLGLHGPGDSKALVLDGFDRAATRGVGAAKAGGNYAPVIRWTLKAKQMGFDFLLHLDSKTQSEVEEFSWSAFVGVRRSSEEDATIVLSDSSAIVQSITADCVSELAKSFGWKVERRPVDFDELKNFAEVLAVGTAAGITPVSSIHRPSTGTIFRFDAEGLCYRKLWSALLGIQRGTEADRFGWCSRVCAV</sequence>
<dbReference type="InterPro" id="IPR005786">
    <property type="entry name" value="B_amino_transII"/>
</dbReference>
<dbReference type="Proteomes" id="UP000774617">
    <property type="component" value="Unassembled WGS sequence"/>
</dbReference>
<evidence type="ECO:0000256" key="4">
    <source>
        <dbReference type="ARBA" id="ARBA00022679"/>
    </source>
</evidence>
<reference evidence="6 7" key="1">
    <citation type="journal article" date="2021" name="Nat. Commun.">
        <title>Genetic determinants of endophytism in the Arabidopsis root mycobiome.</title>
        <authorList>
            <person name="Mesny F."/>
            <person name="Miyauchi S."/>
            <person name="Thiergart T."/>
            <person name="Pickel B."/>
            <person name="Atanasova L."/>
            <person name="Karlsson M."/>
            <person name="Huettel B."/>
            <person name="Barry K.W."/>
            <person name="Haridas S."/>
            <person name="Chen C."/>
            <person name="Bauer D."/>
            <person name="Andreopoulos W."/>
            <person name="Pangilinan J."/>
            <person name="LaButti K."/>
            <person name="Riley R."/>
            <person name="Lipzen A."/>
            <person name="Clum A."/>
            <person name="Drula E."/>
            <person name="Henrissat B."/>
            <person name="Kohler A."/>
            <person name="Grigoriev I.V."/>
            <person name="Martin F.M."/>
            <person name="Hacquard S."/>
        </authorList>
    </citation>
    <scope>NUCLEOTIDE SEQUENCE [LARGE SCALE GENOMIC DNA]</scope>
    <source>
        <strain evidence="6 7">MPI-SDFR-AT-0080</strain>
    </source>
</reference>
<evidence type="ECO:0000313" key="7">
    <source>
        <dbReference type="Proteomes" id="UP000774617"/>
    </source>
</evidence>
<keyword evidence="7" id="KW-1185">Reference proteome</keyword>
<comment type="cofactor">
    <cofactor evidence="1">
        <name>pyridoxal 5'-phosphate</name>
        <dbReference type="ChEBI" id="CHEBI:597326"/>
    </cofactor>
</comment>
<evidence type="ECO:0000256" key="5">
    <source>
        <dbReference type="ARBA" id="ARBA00022898"/>
    </source>
</evidence>
<accession>A0ABQ8GBK9</accession>
<comment type="similarity">
    <text evidence="2">Belongs to the class-IV pyridoxal-phosphate-dependent aminotransferase family.</text>
</comment>
<evidence type="ECO:0000313" key="6">
    <source>
        <dbReference type="EMBL" id="KAH7051103.1"/>
    </source>
</evidence>
<name>A0ABQ8GBK9_9PEZI</name>
<dbReference type="InterPro" id="IPR033939">
    <property type="entry name" value="BCAT_family"/>
</dbReference>
<evidence type="ECO:0000256" key="1">
    <source>
        <dbReference type="ARBA" id="ARBA00001933"/>
    </source>
</evidence>
<comment type="caution">
    <text evidence="6">The sequence shown here is derived from an EMBL/GenBank/DDBJ whole genome shotgun (WGS) entry which is preliminary data.</text>
</comment>
<keyword evidence="3 6" id="KW-0032">Aminotransferase</keyword>
<organism evidence="6 7">
    <name type="scientific">Macrophomina phaseolina</name>
    <dbReference type="NCBI Taxonomy" id="35725"/>
    <lineage>
        <taxon>Eukaryota</taxon>
        <taxon>Fungi</taxon>
        <taxon>Dikarya</taxon>
        <taxon>Ascomycota</taxon>
        <taxon>Pezizomycotina</taxon>
        <taxon>Dothideomycetes</taxon>
        <taxon>Dothideomycetes incertae sedis</taxon>
        <taxon>Botryosphaeriales</taxon>
        <taxon>Botryosphaeriaceae</taxon>
        <taxon>Macrophomina</taxon>
    </lineage>
</organism>
<evidence type="ECO:0000256" key="3">
    <source>
        <dbReference type="ARBA" id="ARBA00022576"/>
    </source>
</evidence>
<dbReference type="PANTHER" id="PTHR42825:SF2">
    <property type="entry name" value="BRANCHED-CHAIN-AMINO-ACID AMINOTRANSFERASE 3, CHLOROPLASTIC-RELATED"/>
    <property type="match status" value="1"/>
</dbReference>
<dbReference type="Pfam" id="PF01063">
    <property type="entry name" value="Aminotran_4"/>
    <property type="match status" value="1"/>
</dbReference>
<dbReference type="EMBL" id="JAGTJR010000012">
    <property type="protein sequence ID" value="KAH7051103.1"/>
    <property type="molecule type" value="Genomic_DNA"/>
</dbReference>
<keyword evidence="5" id="KW-0663">Pyridoxal phosphate</keyword>
<dbReference type="InterPro" id="IPR043132">
    <property type="entry name" value="BCAT-like_C"/>
</dbReference>
<dbReference type="GO" id="GO:0008483">
    <property type="term" value="F:transaminase activity"/>
    <property type="evidence" value="ECO:0007669"/>
    <property type="project" value="UniProtKB-KW"/>
</dbReference>
<dbReference type="Gene3D" id="3.20.10.10">
    <property type="entry name" value="D-amino Acid Aminotransferase, subunit A, domain 2"/>
    <property type="match status" value="1"/>
</dbReference>
<proteinExistence type="inferred from homology"/>
<dbReference type="InterPro" id="IPR036038">
    <property type="entry name" value="Aminotransferase-like"/>
</dbReference>
<keyword evidence="4" id="KW-0808">Transferase</keyword>
<evidence type="ECO:0000256" key="2">
    <source>
        <dbReference type="ARBA" id="ARBA00009320"/>
    </source>
</evidence>
<gene>
    <name evidence="6" type="ORF">B0J12DRAFT_710563</name>
</gene>
<dbReference type="InterPro" id="IPR043131">
    <property type="entry name" value="BCAT-like_N"/>
</dbReference>
<dbReference type="Gene3D" id="3.30.470.10">
    <property type="match status" value="1"/>
</dbReference>
<dbReference type="SUPFAM" id="SSF56752">
    <property type="entry name" value="D-aminoacid aminotransferase-like PLP-dependent enzymes"/>
    <property type="match status" value="1"/>
</dbReference>
<dbReference type="PIRSF" id="PIRSF006468">
    <property type="entry name" value="BCAT1"/>
    <property type="match status" value="1"/>
</dbReference>
<dbReference type="PANTHER" id="PTHR42825">
    <property type="entry name" value="AMINO ACID AMINOTRANSFERASE"/>
    <property type="match status" value="1"/>
</dbReference>
<dbReference type="CDD" id="cd01557">
    <property type="entry name" value="BCAT_beta_family"/>
    <property type="match status" value="1"/>
</dbReference>